<dbReference type="AlphaFoldDB" id="A0A915JKL8"/>
<proteinExistence type="predicted"/>
<protein>
    <submittedName>
        <fullName evidence="2">Uncharacterized protein</fullName>
    </submittedName>
</protein>
<reference evidence="2" key="1">
    <citation type="submission" date="2022-11" db="UniProtKB">
        <authorList>
            <consortium name="WormBaseParasite"/>
        </authorList>
    </citation>
    <scope>IDENTIFICATION</scope>
</reference>
<organism evidence="1 2">
    <name type="scientific">Romanomermis culicivorax</name>
    <name type="common">Nematode worm</name>
    <dbReference type="NCBI Taxonomy" id="13658"/>
    <lineage>
        <taxon>Eukaryota</taxon>
        <taxon>Metazoa</taxon>
        <taxon>Ecdysozoa</taxon>
        <taxon>Nematoda</taxon>
        <taxon>Enoplea</taxon>
        <taxon>Dorylaimia</taxon>
        <taxon>Mermithida</taxon>
        <taxon>Mermithoidea</taxon>
        <taxon>Mermithidae</taxon>
        <taxon>Romanomermis</taxon>
    </lineage>
</organism>
<dbReference type="WBParaSite" id="nRc.2.0.1.t26581-RA">
    <property type="protein sequence ID" value="nRc.2.0.1.t26581-RA"/>
    <property type="gene ID" value="nRc.2.0.1.g26581"/>
</dbReference>
<evidence type="ECO:0000313" key="2">
    <source>
        <dbReference type="WBParaSite" id="nRc.2.0.1.t26581-RA"/>
    </source>
</evidence>
<sequence length="83" mass="9425">MYIRVTEPQGLEGGQATFFAPGVKTEKMYSWRKAPRKFTLLTFFVQKLTFFSIFPTKNYPAEDRTISTFSPASLCQALSGKFA</sequence>
<keyword evidence="1" id="KW-1185">Reference proteome</keyword>
<dbReference type="Proteomes" id="UP000887565">
    <property type="component" value="Unplaced"/>
</dbReference>
<evidence type="ECO:0000313" key="1">
    <source>
        <dbReference type="Proteomes" id="UP000887565"/>
    </source>
</evidence>
<name>A0A915JKL8_ROMCU</name>
<accession>A0A915JKL8</accession>